<dbReference type="GO" id="GO:0017000">
    <property type="term" value="P:antibiotic biosynthetic process"/>
    <property type="evidence" value="ECO:0007669"/>
    <property type="project" value="UniProtKB-ARBA"/>
</dbReference>
<evidence type="ECO:0000313" key="3">
    <source>
        <dbReference type="Proteomes" id="UP001152592"/>
    </source>
</evidence>
<protein>
    <recommendedName>
        <fullName evidence="4">Acetylxylan esterase</fullName>
    </recommendedName>
</protein>
<reference evidence="2" key="1">
    <citation type="submission" date="2021-07" db="EMBL/GenBank/DDBJ databases">
        <authorList>
            <person name="Branca A.L. A."/>
        </authorList>
    </citation>
    <scope>NUCLEOTIDE SEQUENCE</scope>
</reference>
<dbReference type="EMBL" id="CAJVPD010000222">
    <property type="protein sequence ID" value="CAG8369578.1"/>
    <property type="molecule type" value="Genomic_DNA"/>
</dbReference>
<name>A0A9W4J005_9EURO</name>
<evidence type="ECO:0000313" key="2">
    <source>
        <dbReference type="EMBL" id="CAG8369578.1"/>
    </source>
</evidence>
<keyword evidence="1" id="KW-1015">Disulfide bond</keyword>
<dbReference type="GO" id="GO:0072330">
    <property type="term" value="P:monocarboxylic acid biosynthetic process"/>
    <property type="evidence" value="ECO:0007669"/>
    <property type="project" value="UniProtKB-ARBA"/>
</dbReference>
<accession>A0A9W4J005</accession>
<organism evidence="2 3">
    <name type="scientific">Penicillium salamii</name>
    <dbReference type="NCBI Taxonomy" id="1612424"/>
    <lineage>
        <taxon>Eukaryota</taxon>
        <taxon>Fungi</taxon>
        <taxon>Dikarya</taxon>
        <taxon>Ascomycota</taxon>
        <taxon>Pezizomycotina</taxon>
        <taxon>Eurotiomycetes</taxon>
        <taxon>Eurotiomycetidae</taxon>
        <taxon>Eurotiales</taxon>
        <taxon>Aspergillaceae</taxon>
        <taxon>Penicillium</taxon>
    </lineage>
</organism>
<dbReference type="PANTHER" id="PTHR33630:SF9">
    <property type="entry name" value="CUTINASE 4"/>
    <property type="match status" value="1"/>
</dbReference>
<dbReference type="InterPro" id="IPR029058">
    <property type="entry name" value="AB_hydrolase_fold"/>
</dbReference>
<dbReference type="Proteomes" id="UP001152592">
    <property type="component" value="Unassembled WGS sequence"/>
</dbReference>
<sequence>MQEFVQEYAASCPKTNIVVVGYSMVRGELNMSCPGVTPRMNSALCGPFSESLHSYCDYGDNQCCSPYPEDGNAAHHNYVHKYNQNVVDFIKLRLGAGWESHAHNNGNDK</sequence>
<dbReference type="AlphaFoldDB" id="A0A9W4J005"/>
<dbReference type="OrthoDB" id="3016366at2759"/>
<proteinExistence type="predicted"/>
<comment type="caution">
    <text evidence="2">The sequence shown here is derived from an EMBL/GenBank/DDBJ whole genome shotgun (WGS) entry which is preliminary data.</text>
</comment>
<dbReference type="SUPFAM" id="SSF53474">
    <property type="entry name" value="alpha/beta-Hydrolases"/>
    <property type="match status" value="1"/>
</dbReference>
<dbReference type="Gene3D" id="3.40.50.1820">
    <property type="entry name" value="alpha/beta hydrolase"/>
    <property type="match status" value="1"/>
</dbReference>
<dbReference type="PANTHER" id="PTHR33630">
    <property type="entry name" value="CUTINASE RV1984C-RELATED-RELATED"/>
    <property type="match status" value="1"/>
</dbReference>
<evidence type="ECO:0008006" key="4">
    <source>
        <dbReference type="Google" id="ProtNLM"/>
    </source>
</evidence>
<gene>
    <name evidence="2" type="ORF">PSALAMII_LOCUS4496</name>
</gene>
<evidence type="ECO:0000256" key="1">
    <source>
        <dbReference type="ARBA" id="ARBA00023157"/>
    </source>
</evidence>